<evidence type="ECO:0000313" key="2">
    <source>
        <dbReference type="EMBL" id="MFC4701546.1"/>
    </source>
</evidence>
<accession>A0ABV9LY99</accession>
<sequence>MQLISQSKSTIASILSTCIFSARMVSARMVSLCIVSIFITAGCKPSPPQSDESIARAPASQVTTVDVQTAMRVANEPWQYIQVDDSKQMWGDWDEPEWLRYFGLAAGDVDGDGLKDIVSGRYVYLQQNTSAQPKGSQWRRLDLGDNVDSILVLDVDGDSNLDVIAQALPNLYWYELLDSEAGTFKREQIGQVPATTHVNSQGFTTADLVGDDSKEFVIAGNGNLYAFKADITDSGAVVWTEQLIAANTSDEGIGVGDIDGDGDMDVAAGRRPGNESEPKEIIWFENPGHMDRAWKEHFVGRGGHPIDRVEIADLNGDGKGDIVFTEERYPGLQPDAQMAIFIQEDAYRWNKQVLVTQYSMNNLDIGDVDQDGDLDIVTAEHKGEELETELWLNDGKARFKVVVVDSGKESHLGTQLFDIDDDGDLDLISAGWDQHQFVHVWLNPLISDVEIAQTVHLQREHFKITTPSATYLFDKKGGGFSSIVDASGNDWVNFKLQPWGDYPAAAAGGFRGIPNAVHNQGDDSGAGHPGFDTMSSVLISSDSIESTSKSGSWKWRYTFFPEGVKMQVLQTPDDANYWFLYEGTPGGRYDLSNTVYGTDALGWHDDQPDFYLGSIKEGQFNWVYFSHAKAEQSLYIAQLTKDDTTDIMSYLGNTQEGAQSPDGMVVFGFGRDAAGSALMSGNHSFFIGLAPMQVVKAQQHTAMSEYISESVKQYSTE</sequence>
<comment type="caution">
    <text evidence="2">The sequence shown here is derived from an EMBL/GenBank/DDBJ whole genome shotgun (WGS) entry which is preliminary data.</text>
</comment>
<dbReference type="Proteomes" id="UP001595897">
    <property type="component" value="Unassembled WGS sequence"/>
</dbReference>
<dbReference type="Gene3D" id="2.130.10.130">
    <property type="entry name" value="Integrin alpha, N-terminal"/>
    <property type="match status" value="1"/>
</dbReference>
<gene>
    <name evidence="2" type="ORF">ACFO4O_15420</name>
</gene>
<organism evidence="2 3">
    <name type="scientific">Glaciecola siphonariae</name>
    <dbReference type="NCBI Taxonomy" id="521012"/>
    <lineage>
        <taxon>Bacteria</taxon>
        <taxon>Pseudomonadati</taxon>
        <taxon>Pseudomonadota</taxon>
        <taxon>Gammaproteobacteria</taxon>
        <taxon>Alteromonadales</taxon>
        <taxon>Alteromonadaceae</taxon>
        <taxon>Glaciecola</taxon>
    </lineage>
</organism>
<dbReference type="InterPro" id="IPR013517">
    <property type="entry name" value="FG-GAP"/>
</dbReference>
<keyword evidence="3" id="KW-1185">Reference proteome</keyword>
<evidence type="ECO:0000256" key="1">
    <source>
        <dbReference type="ARBA" id="ARBA00022729"/>
    </source>
</evidence>
<dbReference type="PANTHER" id="PTHR46580">
    <property type="entry name" value="SENSOR KINASE-RELATED"/>
    <property type="match status" value="1"/>
</dbReference>
<reference evidence="3" key="1">
    <citation type="journal article" date="2019" name="Int. J. Syst. Evol. Microbiol.">
        <title>The Global Catalogue of Microorganisms (GCM) 10K type strain sequencing project: providing services to taxonomists for standard genome sequencing and annotation.</title>
        <authorList>
            <consortium name="The Broad Institute Genomics Platform"/>
            <consortium name="The Broad Institute Genome Sequencing Center for Infectious Disease"/>
            <person name="Wu L."/>
            <person name="Ma J."/>
        </authorList>
    </citation>
    <scope>NUCLEOTIDE SEQUENCE [LARGE SCALE GENOMIC DNA]</scope>
    <source>
        <strain evidence="3">KACC 12507</strain>
    </source>
</reference>
<evidence type="ECO:0000313" key="3">
    <source>
        <dbReference type="Proteomes" id="UP001595897"/>
    </source>
</evidence>
<dbReference type="PANTHER" id="PTHR46580:SF4">
    <property type="entry name" value="ATP_GTP-BINDING PROTEIN"/>
    <property type="match status" value="1"/>
</dbReference>
<dbReference type="InterPro" id="IPR028994">
    <property type="entry name" value="Integrin_alpha_N"/>
</dbReference>
<keyword evidence="1" id="KW-0732">Signal</keyword>
<dbReference type="RefSeq" id="WP_382410128.1">
    <property type="nucleotide sequence ID" value="NZ_JBHSGU010000017.1"/>
</dbReference>
<name>A0ABV9LY99_9ALTE</name>
<protein>
    <submittedName>
        <fullName evidence="2">FG-GAP repeat domain-containing protein</fullName>
    </submittedName>
</protein>
<dbReference type="Pfam" id="PF13517">
    <property type="entry name" value="FG-GAP_3"/>
    <property type="match status" value="1"/>
</dbReference>
<dbReference type="EMBL" id="JBHSGU010000017">
    <property type="protein sequence ID" value="MFC4701546.1"/>
    <property type="molecule type" value="Genomic_DNA"/>
</dbReference>
<proteinExistence type="predicted"/>
<dbReference type="SUPFAM" id="SSF69318">
    <property type="entry name" value="Integrin alpha N-terminal domain"/>
    <property type="match status" value="1"/>
</dbReference>